<accession>A0ABU8NS40</accession>
<organism evidence="1 2">
    <name type="scientific">Pedobacter panaciterrae</name>
    <dbReference type="NCBI Taxonomy" id="363849"/>
    <lineage>
        <taxon>Bacteria</taxon>
        <taxon>Pseudomonadati</taxon>
        <taxon>Bacteroidota</taxon>
        <taxon>Sphingobacteriia</taxon>
        <taxon>Sphingobacteriales</taxon>
        <taxon>Sphingobacteriaceae</taxon>
        <taxon>Pedobacter</taxon>
    </lineage>
</organism>
<gene>
    <name evidence="1" type="ORF">WAE58_21660</name>
</gene>
<keyword evidence="2" id="KW-1185">Reference proteome</keyword>
<name>A0ABU8NS40_9SPHI</name>
<dbReference type="Proteomes" id="UP001378956">
    <property type="component" value="Unassembled WGS sequence"/>
</dbReference>
<proteinExistence type="predicted"/>
<protein>
    <recommendedName>
        <fullName evidence="3">Immunity protein 26 of polymorphic toxin system</fullName>
    </recommendedName>
</protein>
<comment type="caution">
    <text evidence="1">The sequence shown here is derived from an EMBL/GenBank/DDBJ whole genome shotgun (WGS) entry which is preliminary data.</text>
</comment>
<evidence type="ECO:0000313" key="2">
    <source>
        <dbReference type="Proteomes" id="UP001378956"/>
    </source>
</evidence>
<sequence length="141" mass="16603">MKVNELRKGNIVYPKDEMYNGVLSPCEVLGIQPDKKICYIGNSKFKAGHLDMFVVDIVDVQPILITPDWLVTKFGFKDNGGGYYQHPEYNFFLFYHEEEEYFECYKQVPANDDSGDFKTLQHVHRLQNLFYELFDEELTIK</sequence>
<evidence type="ECO:0000313" key="1">
    <source>
        <dbReference type="EMBL" id="MEJ2905067.1"/>
    </source>
</evidence>
<dbReference type="RefSeq" id="WP_337717558.1">
    <property type="nucleotide sequence ID" value="NZ_JBBEUB010000009.1"/>
</dbReference>
<evidence type="ECO:0008006" key="3">
    <source>
        <dbReference type="Google" id="ProtNLM"/>
    </source>
</evidence>
<reference evidence="1 2" key="1">
    <citation type="submission" date="2024-03" db="EMBL/GenBank/DDBJ databases">
        <title>Sequence of Lycoming College Course Isolates.</title>
        <authorList>
            <person name="Plotts O."/>
            <person name="Newman J."/>
        </authorList>
    </citation>
    <scope>NUCLEOTIDE SEQUENCE [LARGE SCALE GENOMIC DNA]</scope>
    <source>
        <strain evidence="1 2">CJB-3</strain>
    </source>
</reference>
<dbReference type="EMBL" id="JBBEUB010000009">
    <property type="protein sequence ID" value="MEJ2905067.1"/>
    <property type="molecule type" value="Genomic_DNA"/>
</dbReference>